<feature type="compositionally biased region" description="Polar residues" evidence="2">
    <location>
        <begin position="1413"/>
        <end position="1422"/>
    </location>
</feature>
<feature type="compositionally biased region" description="Polar residues" evidence="2">
    <location>
        <begin position="1138"/>
        <end position="1155"/>
    </location>
</feature>
<dbReference type="GO" id="GO:0110085">
    <property type="term" value="C:mitotic actomyosin contractile ring"/>
    <property type="evidence" value="ECO:0007669"/>
    <property type="project" value="TreeGrafter"/>
</dbReference>
<feature type="region of interest" description="Disordered" evidence="2">
    <location>
        <begin position="1353"/>
        <end position="1506"/>
    </location>
</feature>
<reference evidence="4" key="1">
    <citation type="submission" date="2019-02" db="EMBL/GenBank/DDBJ databases">
        <title>FDA dAtabase for Regulatory Grade micrObial Sequences (FDA-ARGOS): Supporting development and validation of Infectious Disease Dx tests.</title>
        <authorList>
            <person name="Duncan R."/>
            <person name="Fisher C."/>
            <person name="Tallon L."/>
            <person name="Sadzewicz L."/>
            <person name="Sengamalay N."/>
            <person name="Ott S."/>
            <person name="Godinez A."/>
            <person name="Nagaraj S."/>
            <person name="Vavikolanu K."/>
            <person name="Nadendla S."/>
            <person name="Aluvathingal J."/>
            <person name="Sichtig H."/>
        </authorList>
    </citation>
    <scope>NUCLEOTIDE SEQUENCE [LARGE SCALE GENOMIC DNA]</scope>
    <source>
        <strain evidence="4">FDAARGOS_361</strain>
    </source>
</reference>
<dbReference type="VEuPathDB" id="TriTrypDB:LdCL_240026100"/>
<dbReference type="GO" id="GO:0000146">
    <property type="term" value="F:microfilament motor activity"/>
    <property type="evidence" value="ECO:0007669"/>
    <property type="project" value="TreeGrafter"/>
</dbReference>
<dbReference type="EMBL" id="RHLC01000020">
    <property type="protein sequence ID" value="TPP52326.1"/>
    <property type="molecule type" value="Genomic_DNA"/>
</dbReference>
<dbReference type="GO" id="GO:0016460">
    <property type="term" value="C:myosin II complex"/>
    <property type="evidence" value="ECO:0007669"/>
    <property type="project" value="TreeGrafter"/>
</dbReference>
<dbReference type="GO" id="GO:1902404">
    <property type="term" value="P:mitotic actomyosin contractile ring contraction"/>
    <property type="evidence" value="ECO:0007669"/>
    <property type="project" value="TreeGrafter"/>
</dbReference>
<gene>
    <name evidence="3" type="ORF">CGC21_16605</name>
</gene>
<feature type="region of interest" description="Disordered" evidence="2">
    <location>
        <begin position="1543"/>
        <end position="1564"/>
    </location>
</feature>
<evidence type="ECO:0000256" key="1">
    <source>
        <dbReference type="SAM" id="Coils"/>
    </source>
</evidence>
<sequence length="1667" mass="178865">MRSNGAAHIGNNAFLAVTRDVTDTAFLFSSSFSPAEQLVPLPLSRKTRFLPHASLACDEAERSRYAESAARAGQPTEDVSVKEALEMPEVVQSVCWHTVAHHALCVLFISGDLTIYDTDQSYLGVIVPLHRRIALRPVIERSLSDAEAHVHPSPSIQSTAPATINPAKGATAPDKEESQSTRVKALAGKVSTTRLPPARPAHATTAEVAGFRSLALHGSDDAIVTASNIAHPPSHAFSERIDHDEMVPVSSADEVGAEGAASHPPIPKPAMLPTSQLDLVDMYALPPTESTPVILLLLSSSGDVYAVHLGDDCLPVVATAAATDDGRVRTREEEILRRAEVAATPLSVEVYHLISGDDTGAAGDEAVAVGGCLVDEDAGTHAVFFLTANGLVKGAWVSEPDLLARHRVAHVRAVGSPNICFTLHLSGSLGARASLAPGVPSITHSVSMTLSQNVCVVRSGVAGETAFVMAFPRWDRRRQGWACWRPACADAREREREAVALPLLSTDAAPPSPIALRLPYDTRDASIAVGCTELVLVPEVSTMDGLCERGNILAISLAAVLRSALYARCGKLGLHPSAGAEATSRLRDPQPAVLDLLNAVPECHRCWLRGVPEAEMSAATLNLVRRIEQLSGDVNRREMVQAQRRRRLVERLASLEGRVAEMDGMLAEWRQIILDGIVHRRGGDAFRTANARLRKVFTMLNELEQQLYPASESFAYPAEEGDTTVVIRAPPPSPPVCDGRAAEKCLSPAQATTTKYASLPFSCPNSPKSGAAEASQHRSRHWSITQASAHSTHKSRRPGAAAAVAHETLTEAVSPVGATADVQMVAELKSELYHVSRSLVQARQQARTSEETCAELRQRCQGLETEKQGLRLEVQEAQERLQARQAQTEEQRREAAEAKLTVLSLTAERDELSAKVQEAWDRVAELSTALRQQETEVQRLQTGMTAAQHSKELTAQQHSHVEQQLRILQEQLRVHETDEHASAAARQRLSAALQRALERLAELLSNVAYDYQRSLAYESRENEEGTASEMFARVAANGKAARDEAASTQNHAGNVPHVVLFPANSHSTSISTEQALMETRPLRRRGSFNESARVHAENVLHSAEAAVLGDLWGAERLSQPPPAPERRPPSPSSSRQALVQSHCPSTSQDAAGRTEATSQLSVITTLADEASLRTALTPLLLALKHVATMLSNVRHERQRWVAEAMHFRQCYEELQHQLEAAQQVSASQENQAEVSRAHIGALQRRVDQAEAALLECRNEDMRRRGSLAQTLKCAEDWALIQHSVELLQVRHSELSKDLQLLQEQRQAASAVGVERMEQAACAAAAEVQYQQLNQQYRALKEWVEATWSTASRGFPQMQSSERCAGSDTPAAPPTLQALSSPSPLPPPVGHGAASAPLGAPPAAANADAPVAEQSRSSSTLLHCTSMAPATVSTSHQRGEEEARDPDVSRTHNGGGVRGGDASTAPRETASASSAVANGKTSTRVQPCVGQTSSQSASSFPSSFPTPAEVENRVHAHACAPAPLPRADVPAINGVAGPPRFTTPLNTAYPDPLSGPSSTAARPLMGDSAYGAEGMLLASHHRGQGLSWSSAAAAYAAPSPPPSSAARYASSDVVTPPDLRRSYVSEDADRGVANGTVDYSSMFATEVLHVIEALDRRVSGALDRTLHV</sequence>
<feature type="region of interest" description="Disordered" evidence="2">
    <location>
        <begin position="149"/>
        <end position="180"/>
    </location>
</feature>
<comment type="caution">
    <text evidence="3">The sequence shown here is derived from an EMBL/GenBank/DDBJ whole genome shotgun (WGS) entry which is preliminary data.</text>
</comment>
<keyword evidence="1" id="KW-0175">Coiled coil</keyword>
<dbReference type="VEuPathDB" id="TriTrypDB:LdBPK_242040.1"/>
<dbReference type="VEuPathDB" id="TriTrypDB:LDHU3_24.2500"/>
<feature type="compositionally biased region" description="Polar residues" evidence="2">
    <location>
        <begin position="1469"/>
        <end position="1484"/>
    </location>
</feature>
<dbReference type="VEuPathDB" id="TriTrypDB:LdCL_240026200"/>
<feature type="coiled-coil region" evidence="1">
    <location>
        <begin position="1284"/>
        <end position="1342"/>
    </location>
</feature>
<dbReference type="PANTHER" id="PTHR45615:SF68">
    <property type="entry name" value="NUCLEOPROTEIN TPR_MLP1 DOMAIN-CONTAINING PROTEIN"/>
    <property type="match status" value="1"/>
</dbReference>
<feature type="region of interest" description="Disordered" evidence="2">
    <location>
        <begin position="766"/>
        <end position="798"/>
    </location>
</feature>
<feature type="coiled-coil region" evidence="1">
    <location>
        <begin position="839"/>
        <end position="1006"/>
    </location>
</feature>
<evidence type="ECO:0000256" key="2">
    <source>
        <dbReference type="SAM" id="MobiDB-lite"/>
    </source>
</evidence>
<feature type="compositionally biased region" description="Low complexity" evidence="2">
    <location>
        <begin position="1392"/>
        <end position="1411"/>
    </location>
</feature>
<protein>
    <submittedName>
        <fullName evidence="3">Uncharacterized protein</fullName>
    </submittedName>
</protein>
<dbReference type="VEuPathDB" id="TriTrypDB:LDHU3_24.2490"/>
<dbReference type="PANTHER" id="PTHR45615">
    <property type="entry name" value="MYOSIN HEAVY CHAIN, NON-MUSCLE"/>
    <property type="match status" value="1"/>
</dbReference>
<evidence type="ECO:0000313" key="4">
    <source>
        <dbReference type="Proteomes" id="UP000318447"/>
    </source>
</evidence>
<dbReference type="VEuPathDB" id="TriTrypDB:LdBPK_242050.1"/>
<dbReference type="Proteomes" id="UP000318447">
    <property type="component" value="Unassembled WGS sequence"/>
</dbReference>
<accession>A0A504XUL0</accession>
<organism evidence="3 4">
    <name type="scientific">Leishmania donovani</name>
    <dbReference type="NCBI Taxonomy" id="5661"/>
    <lineage>
        <taxon>Eukaryota</taxon>
        <taxon>Discoba</taxon>
        <taxon>Euglenozoa</taxon>
        <taxon>Kinetoplastea</taxon>
        <taxon>Metakinetoplastina</taxon>
        <taxon>Trypanosomatida</taxon>
        <taxon>Trypanosomatidae</taxon>
        <taxon>Leishmaniinae</taxon>
        <taxon>Leishmania</taxon>
    </lineage>
</organism>
<dbReference type="GO" id="GO:0032982">
    <property type="term" value="C:myosin filament"/>
    <property type="evidence" value="ECO:0007669"/>
    <property type="project" value="TreeGrafter"/>
</dbReference>
<feature type="compositionally biased region" description="Low complexity" evidence="2">
    <location>
        <begin position="1490"/>
        <end position="1506"/>
    </location>
</feature>
<feature type="compositionally biased region" description="Basic and acidic residues" evidence="2">
    <location>
        <begin position="1436"/>
        <end position="1449"/>
    </location>
</feature>
<name>A0A504XUL0_LEIDO</name>
<proteinExistence type="predicted"/>
<feature type="region of interest" description="Disordered" evidence="2">
    <location>
        <begin position="1115"/>
        <end position="1155"/>
    </location>
</feature>
<feature type="coiled-coil region" evidence="1">
    <location>
        <begin position="1211"/>
        <end position="1259"/>
    </location>
</feature>
<dbReference type="GO" id="GO:0051015">
    <property type="term" value="F:actin filament binding"/>
    <property type="evidence" value="ECO:0007669"/>
    <property type="project" value="TreeGrafter"/>
</dbReference>
<evidence type="ECO:0000313" key="3">
    <source>
        <dbReference type="EMBL" id="TPP52326.1"/>
    </source>
</evidence>